<reference evidence="3 4" key="1">
    <citation type="journal article" date="2011" name="PLoS Pathog.">
        <title>Endophytic Life Strategies Decoded by Genome and Transcriptome Analyses of the Mutualistic Root Symbiont Piriformospora indica.</title>
        <authorList>
            <person name="Zuccaro A."/>
            <person name="Lahrmann U."/>
            <person name="Guldener U."/>
            <person name="Langen G."/>
            <person name="Pfiffi S."/>
            <person name="Biedenkopf D."/>
            <person name="Wong P."/>
            <person name="Samans B."/>
            <person name="Grimm C."/>
            <person name="Basiewicz M."/>
            <person name="Murat C."/>
            <person name="Martin F."/>
            <person name="Kogel K.H."/>
        </authorList>
    </citation>
    <scope>NUCLEOTIDE SEQUENCE [LARGE SCALE GENOMIC DNA]</scope>
    <source>
        <strain evidence="3 4">DSM 11827</strain>
    </source>
</reference>
<evidence type="ECO:0000313" key="3">
    <source>
        <dbReference type="EMBL" id="CCA69170.1"/>
    </source>
</evidence>
<keyword evidence="2" id="KW-0472">Membrane</keyword>
<feature type="region of interest" description="Disordered" evidence="1">
    <location>
        <begin position="1"/>
        <end position="85"/>
    </location>
</feature>
<feature type="region of interest" description="Disordered" evidence="1">
    <location>
        <begin position="166"/>
        <end position="255"/>
    </location>
</feature>
<dbReference type="Proteomes" id="UP000007148">
    <property type="component" value="Unassembled WGS sequence"/>
</dbReference>
<dbReference type="EMBL" id="CAFZ01000048">
    <property type="protein sequence ID" value="CCA69170.1"/>
    <property type="molecule type" value="Genomic_DNA"/>
</dbReference>
<evidence type="ECO:0000313" key="4">
    <source>
        <dbReference type="Proteomes" id="UP000007148"/>
    </source>
</evidence>
<feature type="compositionally biased region" description="Low complexity" evidence="1">
    <location>
        <begin position="420"/>
        <end position="429"/>
    </location>
</feature>
<feature type="compositionally biased region" description="Basic and acidic residues" evidence="1">
    <location>
        <begin position="334"/>
        <end position="354"/>
    </location>
</feature>
<protein>
    <submittedName>
        <fullName evidence="3">Uncharacterized protein</fullName>
    </submittedName>
</protein>
<evidence type="ECO:0000256" key="2">
    <source>
        <dbReference type="SAM" id="Phobius"/>
    </source>
</evidence>
<comment type="caution">
    <text evidence="3">The sequence shown here is derived from an EMBL/GenBank/DDBJ whole genome shotgun (WGS) entry which is preliminary data.</text>
</comment>
<feature type="compositionally biased region" description="Low complexity" evidence="1">
    <location>
        <begin position="1"/>
        <end position="52"/>
    </location>
</feature>
<evidence type="ECO:0000256" key="1">
    <source>
        <dbReference type="SAM" id="MobiDB-lite"/>
    </source>
</evidence>
<feature type="compositionally biased region" description="Low complexity" evidence="1">
    <location>
        <begin position="60"/>
        <end position="82"/>
    </location>
</feature>
<dbReference type="HOGENOM" id="CLU_612676_0_0_1"/>
<dbReference type="AlphaFoldDB" id="G4TCW8"/>
<dbReference type="InParanoid" id="G4TCW8"/>
<sequence>MASASASQSTPSSSPVPTVSQSSSSRPGVAAPGPAPTSSTPRPSSASSSTPAVPTPAPVPSTRSSSTTTSTSSTHSSSTGTSNAAPAQTTVFVAPSESRGSSSVNVVAPIAAVAGILIIIYVAYRIYLLHKRRKDEKVPPPPPRMPAIFDRPQSVMYQNAPMMMPGSAPPSYRQSMRPVSMLYNPDSSSSSSLPTKGAQTSASGHSTPTQPGFPVADETGRQSPLPYHLQERSFRGGMPPRPHSVASFGSNRYSSYGTPRTPYMNRVEVVLPQPLAPEASALSSASARQSRFSTYNGPSNPDMRPQSMILPPLAITPEGGKHSYSRLPAPGAARTDKAGSDWAHRVTTTAEERASSSMDHSAPPPPPKDRPKSAILLSGTSSVATSRDHAMPGGYPSSPAAHARSVSPPEPLLAAGVFASSSSDSTSRPHSLDVASDEAAKAAKPKV</sequence>
<proteinExistence type="predicted"/>
<feature type="region of interest" description="Disordered" evidence="1">
    <location>
        <begin position="280"/>
        <end position="447"/>
    </location>
</feature>
<feature type="compositionally biased region" description="Polar residues" evidence="1">
    <location>
        <begin position="193"/>
        <end position="210"/>
    </location>
</feature>
<feature type="transmembrane region" description="Helical" evidence="2">
    <location>
        <begin position="106"/>
        <end position="127"/>
    </location>
</feature>
<organism evidence="3 4">
    <name type="scientific">Serendipita indica (strain DSM 11827)</name>
    <name type="common">Root endophyte fungus</name>
    <name type="synonym">Piriformospora indica</name>
    <dbReference type="NCBI Taxonomy" id="1109443"/>
    <lineage>
        <taxon>Eukaryota</taxon>
        <taxon>Fungi</taxon>
        <taxon>Dikarya</taxon>
        <taxon>Basidiomycota</taxon>
        <taxon>Agaricomycotina</taxon>
        <taxon>Agaricomycetes</taxon>
        <taxon>Sebacinales</taxon>
        <taxon>Serendipitaceae</taxon>
        <taxon>Serendipita</taxon>
    </lineage>
</organism>
<keyword evidence="2" id="KW-0812">Transmembrane</keyword>
<feature type="compositionally biased region" description="Low complexity" evidence="1">
    <location>
        <begin position="280"/>
        <end position="291"/>
    </location>
</feature>
<keyword evidence="4" id="KW-1185">Reference proteome</keyword>
<keyword evidence="2" id="KW-1133">Transmembrane helix</keyword>
<accession>G4TCW8</accession>
<gene>
    <name evidence="3" type="ORF">PIIN_03070</name>
</gene>
<name>G4TCW8_SERID</name>
<dbReference type="OrthoDB" id="3270205at2759"/>